<dbReference type="EMBL" id="JBHLXP010000001">
    <property type="protein sequence ID" value="MFC0048630.1"/>
    <property type="molecule type" value="Genomic_DNA"/>
</dbReference>
<dbReference type="Proteomes" id="UP001589813">
    <property type="component" value="Unassembled WGS sequence"/>
</dbReference>
<organism evidence="1 2">
    <name type="scientific">Rheinheimera tilapiae</name>
    <dbReference type="NCBI Taxonomy" id="875043"/>
    <lineage>
        <taxon>Bacteria</taxon>
        <taxon>Pseudomonadati</taxon>
        <taxon>Pseudomonadota</taxon>
        <taxon>Gammaproteobacteria</taxon>
        <taxon>Chromatiales</taxon>
        <taxon>Chromatiaceae</taxon>
        <taxon>Rheinheimera</taxon>
    </lineage>
</organism>
<dbReference type="SUPFAM" id="SSF101478">
    <property type="entry name" value="ADP-ribosylglycohydrolase"/>
    <property type="match status" value="1"/>
</dbReference>
<dbReference type="RefSeq" id="WP_377242995.1">
    <property type="nucleotide sequence ID" value="NZ_JBHLXP010000001.1"/>
</dbReference>
<accession>A0ABV6BCQ8</accession>
<evidence type="ECO:0000313" key="1">
    <source>
        <dbReference type="EMBL" id="MFC0048630.1"/>
    </source>
</evidence>
<name>A0ABV6BCQ8_9GAMM</name>
<dbReference type="PANTHER" id="PTHR16222">
    <property type="entry name" value="ADP-RIBOSYLGLYCOHYDROLASE"/>
    <property type="match status" value="1"/>
</dbReference>
<dbReference type="Pfam" id="PF03747">
    <property type="entry name" value="ADP_ribosyl_GH"/>
    <property type="match status" value="1"/>
</dbReference>
<evidence type="ECO:0000313" key="2">
    <source>
        <dbReference type="Proteomes" id="UP001589813"/>
    </source>
</evidence>
<dbReference type="PANTHER" id="PTHR16222:SF35">
    <property type="entry name" value="ADP-RIBOSYLGLYCOHYDROLASE"/>
    <property type="match status" value="1"/>
</dbReference>
<sequence length="322" mass="35096">MSLSTLQRAQGALTAALAADALGTQFEFCQPAELRRKPAAELLQLQDCGPWHTLAGQPTEEGELMLLQARMLQYCRSYHEDQALSAYRYWLSTEPFALGASLQRAIVGGADERDYTANALARLTPLCILGVHYSLPQIAAWAMADTALTQNALQMQQLSGLYAMLLAKAIDTGADAETLYQDVDVWAQELKVDPAIRQSIQQALFMPGSTELRQQNPALAAFQNLLFQLLYAKSLGEAMVDTIRLGGDTGSNTVIVAAVFGAIGGIDQVPQEWRDALKNCRPQDGVTGVEQPRDEMFWPVDAELLAQQLTELTPHSAAEANS</sequence>
<comment type="caution">
    <text evidence="1">The sequence shown here is derived from an EMBL/GenBank/DDBJ whole genome shotgun (WGS) entry which is preliminary data.</text>
</comment>
<dbReference type="InterPro" id="IPR036705">
    <property type="entry name" value="Ribosyl_crysJ1_sf"/>
</dbReference>
<dbReference type="InterPro" id="IPR005502">
    <property type="entry name" value="Ribosyl_crysJ1"/>
</dbReference>
<keyword evidence="2" id="KW-1185">Reference proteome</keyword>
<proteinExistence type="predicted"/>
<protein>
    <submittedName>
        <fullName evidence="1">ADP-ribosylglycohydrolase family protein</fullName>
    </submittedName>
</protein>
<gene>
    <name evidence="1" type="ORF">ACFFJP_10050</name>
</gene>
<reference evidence="1 2" key="1">
    <citation type="submission" date="2024-09" db="EMBL/GenBank/DDBJ databases">
        <authorList>
            <person name="Sun Q."/>
            <person name="Mori K."/>
        </authorList>
    </citation>
    <scope>NUCLEOTIDE SEQUENCE [LARGE SCALE GENOMIC DNA]</scope>
    <source>
        <strain evidence="1 2">KCTC 23315</strain>
    </source>
</reference>
<dbReference type="Gene3D" id="1.10.4080.10">
    <property type="entry name" value="ADP-ribosylation/Crystallin J1"/>
    <property type="match status" value="1"/>
</dbReference>
<dbReference type="InterPro" id="IPR050792">
    <property type="entry name" value="ADP-ribosylglycohydrolase"/>
</dbReference>